<evidence type="ECO:0000313" key="3">
    <source>
        <dbReference type="Proteomes" id="UP000789405"/>
    </source>
</evidence>
<dbReference type="GO" id="GO:0005634">
    <property type="term" value="C:nucleus"/>
    <property type="evidence" value="ECO:0007669"/>
    <property type="project" value="TreeGrafter"/>
</dbReference>
<dbReference type="AlphaFoldDB" id="A0A9N8ZHE9"/>
<name>A0A9N8ZHE9_9GLOM</name>
<dbReference type="GO" id="GO:0003677">
    <property type="term" value="F:DNA binding"/>
    <property type="evidence" value="ECO:0007669"/>
    <property type="project" value="TreeGrafter"/>
</dbReference>
<feature type="domain" description="DDE-1" evidence="1">
    <location>
        <begin position="104"/>
        <end position="168"/>
    </location>
</feature>
<dbReference type="Proteomes" id="UP000789405">
    <property type="component" value="Unassembled WGS sequence"/>
</dbReference>
<dbReference type="OrthoDB" id="125347at2759"/>
<gene>
    <name evidence="2" type="ORF">DERYTH_LOCUS2647</name>
</gene>
<comment type="caution">
    <text evidence="2">The sequence shown here is derived from an EMBL/GenBank/DDBJ whole genome shotgun (WGS) entry which is preliminary data.</text>
</comment>
<sequence length="172" mass="19543">MSLEVHPSTIGCLLKNKNNIGNNLSTKRQKTVQYPDLENSLLDQITQHGEDVSVDDNVVAAAISKLRELLNNYELKDIYNMNEIGLEPNTTLAITSFKDRKKNKERLTVAFCVNANRTNKLKPFVIGKYPNPRCFKGIKHNRLGVIYGSSANAWMTTVLFQQWLKEFDLKDG</sequence>
<dbReference type="Pfam" id="PF03184">
    <property type="entry name" value="DDE_1"/>
    <property type="match status" value="1"/>
</dbReference>
<reference evidence="2" key="1">
    <citation type="submission" date="2021-06" db="EMBL/GenBank/DDBJ databases">
        <authorList>
            <person name="Kallberg Y."/>
            <person name="Tangrot J."/>
            <person name="Rosling A."/>
        </authorList>
    </citation>
    <scope>NUCLEOTIDE SEQUENCE</scope>
    <source>
        <strain evidence="2">MA453B</strain>
    </source>
</reference>
<dbReference type="PANTHER" id="PTHR19303:SF73">
    <property type="entry name" value="PROTEIN PDC2"/>
    <property type="match status" value="1"/>
</dbReference>
<dbReference type="InterPro" id="IPR050863">
    <property type="entry name" value="CenT-Element_Derived"/>
</dbReference>
<keyword evidence="3" id="KW-1185">Reference proteome</keyword>
<dbReference type="PANTHER" id="PTHR19303">
    <property type="entry name" value="TRANSPOSON"/>
    <property type="match status" value="1"/>
</dbReference>
<accession>A0A9N8ZHE9</accession>
<evidence type="ECO:0000259" key="1">
    <source>
        <dbReference type="Pfam" id="PF03184"/>
    </source>
</evidence>
<dbReference type="InterPro" id="IPR004875">
    <property type="entry name" value="DDE_SF_endonuclease_dom"/>
</dbReference>
<evidence type="ECO:0000313" key="2">
    <source>
        <dbReference type="EMBL" id="CAG8495863.1"/>
    </source>
</evidence>
<protein>
    <submittedName>
        <fullName evidence="2">18689_t:CDS:1</fullName>
    </submittedName>
</protein>
<dbReference type="EMBL" id="CAJVPY010000863">
    <property type="protein sequence ID" value="CAG8495863.1"/>
    <property type="molecule type" value="Genomic_DNA"/>
</dbReference>
<proteinExistence type="predicted"/>
<organism evidence="2 3">
    <name type="scientific">Dentiscutata erythropus</name>
    <dbReference type="NCBI Taxonomy" id="1348616"/>
    <lineage>
        <taxon>Eukaryota</taxon>
        <taxon>Fungi</taxon>
        <taxon>Fungi incertae sedis</taxon>
        <taxon>Mucoromycota</taxon>
        <taxon>Glomeromycotina</taxon>
        <taxon>Glomeromycetes</taxon>
        <taxon>Diversisporales</taxon>
        <taxon>Gigasporaceae</taxon>
        <taxon>Dentiscutata</taxon>
    </lineage>
</organism>